<dbReference type="RefSeq" id="WP_051759807.1">
    <property type="nucleotide sequence ID" value="NZ_JNFF01000045.1"/>
</dbReference>
<dbReference type="EMBL" id="JNFF01000045">
    <property type="protein sequence ID" value="KEQ30363.1"/>
    <property type="molecule type" value="Genomic_DNA"/>
</dbReference>
<dbReference type="InterPro" id="IPR054253">
    <property type="entry name" value="DUF6984"/>
</dbReference>
<evidence type="ECO:0000313" key="2">
    <source>
        <dbReference type="EMBL" id="KEQ30363.1"/>
    </source>
</evidence>
<reference evidence="2 3" key="1">
    <citation type="journal article" date="1992" name="Int. J. Syst. Bacteriol.">
        <title>Sphingobacterium antarcticus sp. nov. a Psychrotrophic Bacterium from the Soils of Schirmacher Oasis, Antarctica.</title>
        <authorList>
            <person name="Shivaji S."/>
            <person name="Ray M.K."/>
            <person name="Rao N.S."/>
            <person name="Saiserr L."/>
            <person name="Jagannadham M.V."/>
            <person name="Kumar G.S."/>
            <person name="Reddy G."/>
            <person name="Bhargava P.M."/>
        </authorList>
    </citation>
    <scope>NUCLEOTIDE SEQUENCE [LARGE SCALE GENOMIC DNA]</scope>
    <source>
        <strain evidence="2 3">4BY</strain>
    </source>
</reference>
<keyword evidence="3" id="KW-1185">Reference proteome</keyword>
<accession>A0A081PI40</accession>
<proteinExistence type="predicted"/>
<dbReference type="AlphaFoldDB" id="A0A081PI40"/>
<comment type="caution">
    <text evidence="2">The sequence shown here is derived from an EMBL/GenBank/DDBJ whole genome shotgun (WGS) entry which is preliminary data.</text>
</comment>
<dbReference type="eggNOG" id="ENOG5033501">
    <property type="taxonomic scope" value="Bacteria"/>
</dbReference>
<dbReference type="Pfam" id="PF22480">
    <property type="entry name" value="DUF6984"/>
    <property type="match status" value="1"/>
</dbReference>
<sequence>MLRRKLNPEEVALITWMIKDTDEGASIIDILEELVVEEMEDGRMGSLRVVVEGEDNRLFSRELATADLFDADLVPVFISVNLDTEGHFFELDVFKADFSPLKNTFRPPSAGLI</sequence>
<feature type="domain" description="DUF6984" evidence="1">
    <location>
        <begin position="3"/>
        <end position="103"/>
    </location>
</feature>
<gene>
    <name evidence="2" type="ORF">N180_14710</name>
</gene>
<organism evidence="2 3">
    <name type="scientific">Pedobacter antarcticus 4BY</name>
    <dbReference type="NCBI Taxonomy" id="1358423"/>
    <lineage>
        <taxon>Bacteria</taxon>
        <taxon>Pseudomonadati</taxon>
        <taxon>Bacteroidota</taxon>
        <taxon>Sphingobacteriia</taxon>
        <taxon>Sphingobacteriales</taxon>
        <taxon>Sphingobacteriaceae</taxon>
        <taxon>Pedobacter</taxon>
    </lineage>
</organism>
<evidence type="ECO:0000313" key="3">
    <source>
        <dbReference type="Proteomes" id="UP000028007"/>
    </source>
</evidence>
<dbReference type="Proteomes" id="UP000028007">
    <property type="component" value="Unassembled WGS sequence"/>
</dbReference>
<dbReference type="OrthoDB" id="1050330at2"/>
<evidence type="ECO:0000259" key="1">
    <source>
        <dbReference type="Pfam" id="PF22480"/>
    </source>
</evidence>
<protein>
    <recommendedName>
        <fullName evidence="1">DUF6984 domain-containing protein</fullName>
    </recommendedName>
</protein>
<name>A0A081PI40_9SPHI</name>